<comment type="caution">
    <text evidence="3">The sequence shown here is derived from an EMBL/GenBank/DDBJ whole genome shotgun (WGS) entry which is preliminary data.</text>
</comment>
<feature type="compositionally biased region" description="Basic and acidic residues" evidence="2">
    <location>
        <begin position="261"/>
        <end position="273"/>
    </location>
</feature>
<feature type="coiled-coil region" evidence="1">
    <location>
        <begin position="474"/>
        <end position="550"/>
    </location>
</feature>
<reference evidence="3" key="2">
    <citation type="journal article" date="2023" name="Science">
        <title>Genomic signatures of disease resistance in endangered staghorn corals.</title>
        <authorList>
            <person name="Vollmer S.V."/>
            <person name="Selwyn J.D."/>
            <person name="Despard B.A."/>
            <person name="Roesel C.L."/>
        </authorList>
    </citation>
    <scope>NUCLEOTIDE SEQUENCE</scope>
    <source>
        <strain evidence="3">K2</strain>
    </source>
</reference>
<dbReference type="EMBL" id="JARQWQ010000064">
    <property type="protein sequence ID" value="KAK2555153.1"/>
    <property type="molecule type" value="Genomic_DNA"/>
</dbReference>
<evidence type="ECO:0000313" key="3">
    <source>
        <dbReference type="EMBL" id="KAK2555153.1"/>
    </source>
</evidence>
<feature type="compositionally biased region" description="Basic and acidic residues" evidence="2">
    <location>
        <begin position="242"/>
        <end position="251"/>
    </location>
</feature>
<feature type="compositionally biased region" description="Polar residues" evidence="2">
    <location>
        <begin position="348"/>
        <end position="363"/>
    </location>
</feature>
<keyword evidence="1" id="KW-0175">Coiled coil</keyword>
<reference evidence="3" key="1">
    <citation type="journal article" date="2023" name="G3 (Bethesda)">
        <title>Whole genome assembly and annotation of the endangered Caribbean coral Acropora cervicornis.</title>
        <authorList>
            <person name="Selwyn J.D."/>
            <person name="Vollmer S.V."/>
        </authorList>
    </citation>
    <scope>NUCLEOTIDE SEQUENCE</scope>
    <source>
        <strain evidence="3">K2</strain>
    </source>
</reference>
<organism evidence="3 4">
    <name type="scientific">Acropora cervicornis</name>
    <name type="common">Staghorn coral</name>
    <dbReference type="NCBI Taxonomy" id="6130"/>
    <lineage>
        <taxon>Eukaryota</taxon>
        <taxon>Metazoa</taxon>
        <taxon>Cnidaria</taxon>
        <taxon>Anthozoa</taxon>
        <taxon>Hexacorallia</taxon>
        <taxon>Scleractinia</taxon>
        <taxon>Astrocoeniina</taxon>
        <taxon>Acroporidae</taxon>
        <taxon>Acropora</taxon>
    </lineage>
</organism>
<sequence>MTEKNEEEAVKHSDGKSQAEDKVVESEARGHQQDEQESGPSVSGDAAKQESNIDEGDSLEQEKKAQEDGAPVQSGESDKPADEAKNPIGDDKPMENTDNDQLKATDNADAESSENQQDLDEKKDIEIVETEVQAASKPTESESEKEIAAEMTNETEKEEEIPTAEDAQDGNALTIVQEGHQGNTDEMKDGTAGGEQQREISTTTGEIQNDDEAISESHGNKQSESTSEEKAGEEPPFASDTQKMDENKQQKNGDGIADGTELQKSEESTEKEAAQVGDTSPMEQQDDSEPLQISQPENVVPSQEGQDNQAQVEEVEKPVELGVKETTEEEINNSTGEGAESIELPAKENNTLDSETQQSRSEQVGLVNTEQVDVQEPGVIQVCETTQQRDLVNGTAGSVEVPVKTAAVETTAAGQQKPDVFQDENRKLKQEIFVLKQQEDAYRIKVLSLEQEVGKLRARKIDNRSQDSLASDSDSYLKQKLAETERELDAAERKVKDLQLRLKRFAKDDQIKDEKISQMEKEVKELTDHSKKLEQSIVESKREAAAMQQAGAQKNDSKVCVIL</sequence>
<feature type="compositionally biased region" description="Polar residues" evidence="2">
    <location>
        <begin position="291"/>
        <end position="311"/>
    </location>
</feature>
<feature type="region of interest" description="Disordered" evidence="2">
    <location>
        <begin position="1"/>
        <end position="363"/>
    </location>
</feature>
<evidence type="ECO:0000256" key="1">
    <source>
        <dbReference type="SAM" id="Coils"/>
    </source>
</evidence>
<name>A0AAD9UZ01_ACRCE</name>
<accession>A0AAD9UZ01</accession>
<feature type="compositionally biased region" description="Acidic residues" evidence="2">
    <location>
        <begin position="156"/>
        <end position="168"/>
    </location>
</feature>
<evidence type="ECO:0000313" key="4">
    <source>
        <dbReference type="Proteomes" id="UP001249851"/>
    </source>
</evidence>
<dbReference type="Proteomes" id="UP001249851">
    <property type="component" value="Unassembled WGS sequence"/>
</dbReference>
<protein>
    <submittedName>
        <fullName evidence="3">Uncharacterized protein</fullName>
    </submittedName>
</protein>
<evidence type="ECO:0000256" key="2">
    <source>
        <dbReference type="SAM" id="MobiDB-lite"/>
    </source>
</evidence>
<dbReference type="AlphaFoldDB" id="A0AAD9UZ01"/>
<feature type="compositionally biased region" description="Basic and acidic residues" evidence="2">
    <location>
        <begin position="314"/>
        <end position="326"/>
    </location>
</feature>
<feature type="compositionally biased region" description="Basic and acidic residues" evidence="2">
    <location>
        <begin position="76"/>
        <end position="103"/>
    </location>
</feature>
<proteinExistence type="predicted"/>
<feature type="compositionally biased region" description="Basic and acidic residues" evidence="2">
    <location>
        <begin position="139"/>
        <end position="148"/>
    </location>
</feature>
<gene>
    <name evidence="3" type="ORF">P5673_023124</name>
</gene>
<keyword evidence="4" id="KW-1185">Reference proteome</keyword>
<feature type="compositionally biased region" description="Basic and acidic residues" evidence="2">
    <location>
        <begin position="1"/>
        <end position="34"/>
    </location>
</feature>